<evidence type="ECO:0000259" key="1">
    <source>
        <dbReference type="Pfam" id="PF12937"/>
    </source>
</evidence>
<dbReference type="Proteomes" id="UP001215598">
    <property type="component" value="Unassembled WGS sequence"/>
</dbReference>
<dbReference type="CDD" id="cd09917">
    <property type="entry name" value="F-box_SF"/>
    <property type="match status" value="1"/>
</dbReference>
<sequence>MARLTDLPTETLVQIFEDPLFPSDTLCALALTCRRLHLITFSVYFARHGIDGTPHSILVRMRVDRRYLLATLQMARFIPEIEDFTFIFPHPSCLSIFPLLRHLRRVQNYIARLPSVQKVTLQLDDEQSQYLAVGGPRALRDWATHLEGLLNCIVSKGCTSLTMRYGNQMTKPSPKNASPISRLLTSLRRRRVGMSPPSSPSHSYKLQALTIRSSILIINPGRDWTLAMLKHSQIASLTLGRGMEEAGVWTAALPQIASAARSLPSLTILDADLLPPTDILEFIFRLPFLEHLAIASRRDTESRPLPGPISPLDTLQRCEHPHFQSICILWPDIYDPAKVGVLGVVFGEIMDTVHTRGLSPTFSISCSSGIAMFRANARAQYSSGGFPSLLQQTTAVEIPSITGGFWAADLPDVTAWIALCPRLRRVDITLLKSSNVAGAQMAQALEPTEYLNKVTVNGVDYALVKGGEVTNAIAEEDWFPVN</sequence>
<dbReference type="InterPro" id="IPR001810">
    <property type="entry name" value="F-box_dom"/>
</dbReference>
<organism evidence="2 3">
    <name type="scientific">Mycena metata</name>
    <dbReference type="NCBI Taxonomy" id="1033252"/>
    <lineage>
        <taxon>Eukaryota</taxon>
        <taxon>Fungi</taxon>
        <taxon>Dikarya</taxon>
        <taxon>Basidiomycota</taxon>
        <taxon>Agaricomycotina</taxon>
        <taxon>Agaricomycetes</taxon>
        <taxon>Agaricomycetidae</taxon>
        <taxon>Agaricales</taxon>
        <taxon>Marasmiineae</taxon>
        <taxon>Mycenaceae</taxon>
        <taxon>Mycena</taxon>
    </lineage>
</organism>
<feature type="domain" description="F-box" evidence="1">
    <location>
        <begin position="5"/>
        <end position="43"/>
    </location>
</feature>
<dbReference type="AlphaFoldDB" id="A0AAD7K7L1"/>
<keyword evidence="3" id="KW-1185">Reference proteome</keyword>
<proteinExistence type="predicted"/>
<accession>A0AAD7K7L1</accession>
<protein>
    <recommendedName>
        <fullName evidence="1">F-box domain-containing protein</fullName>
    </recommendedName>
</protein>
<name>A0AAD7K7L1_9AGAR</name>
<dbReference type="EMBL" id="JARKIB010000005">
    <property type="protein sequence ID" value="KAJ7779869.1"/>
    <property type="molecule type" value="Genomic_DNA"/>
</dbReference>
<reference evidence="2" key="1">
    <citation type="submission" date="2023-03" db="EMBL/GenBank/DDBJ databases">
        <title>Massive genome expansion in bonnet fungi (Mycena s.s.) driven by repeated elements and novel gene families across ecological guilds.</title>
        <authorList>
            <consortium name="Lawrence Berkeley National Laboratory"/>
            <person name="Harder C.B."/>
            <person name="Miyauchi S."/>
            <person name="Viragh M."/>
            <person name="Kuo A."/>
            <person name="Thoen E."/>
            <person name="Andreopoulos B."/>
            <person name="Lu D."/>
            <person name="Skrede I."/>
            <person name="Drula E."/>
            <person name="Henrissat B."/>
            <person name="Morin E."/>
            <person name="Kohler A."/>
            <person name="Barry K."/>
            <person name="LaButti K."/>
            <person name="Morin E."/>
            <person name="Salamov A."/>
            <person name="Lipzen A."/>
            <person name="Mereny Z."/>
            <person name="Hegedus B."/>
            <person name="Baldrian P."/>
            <person name="Stursova M."/>
            <person name="Weitz H."/>
            <person name="Taylor A."/>
            <person name="Grigoriev I.V."/>
            <person name="Nagy L.G."/>
            <person name="Martin F."/>
            <person name="Kauserud H."/>
        </authorList>
    </citation>
    <scope>NUCLEOTIDE SEQUENCE</scope>
    <source>
        <strain evidence="2">CBHHK182m</strain>
    </source>
</reference>
<evidence type="ECO:0000313" key="3">
    <source>
        <dbReference type="Proteomes" id="UP001215598"/>
    </source>
</evidence>
<gene>
    <name evidence="2" type="ORF">B0H16DRAFT_1878495</name>
</gene>
<comment type="caution">
    <text evidence="2">The sequence shown here is derived from an EMBL/GenBank/DDBJ whole genome shotgun (WGS) entry which is preliminary data.</text>
</comment>
<evidence type="ECO:0000313" key="2">
    <source>
        <dbReference type="EMBL" id="KAJ7779869.1"/>
    </source>
</evidence>
<dbReference type="Pfam" id="PF12937">
    <property type="entry name" value="F-box-like"/>
    <property type="match status" value="1"/>
</dbReference>